<dbReference type="GO" id="GO:0003729">
    <property type="term" value="F:mRNA binding"/>
    <property type="evidence" value="ECO:0007669"/>
    <property type="project" value="TreeGrafter"/>
</dbReference>
<dbReference type="AlphaFoldDB" id="A0A8K1FMH3"/>
<feature type="compositionally biased region" description="Polar residues" evidence="5">
    <location>
        <begin position="242"/>
        <end position="264"/>
    </location>
</feature>
<evidence type="ECO:0000313" key="6">
    <source>
        <dbReference type="EMBL" id="TMW63658.1"/>
    </source>
</evidence>
<feature type="compositionally biased region" description="Low complexity" evidence="5">
    <location>
        <begin position="275"/>
        <end position="286"/>
    </location>
</feature>
<feature type="compositionally biased region" description="Polar residues" evidence="5">
    <location>
        <begin position="308"/>
        <end position="319"/>
    </location>
</feature>
<dbReference type="GO" id="GO:0008047">
    <property type="term" value="F:enzyme activator activity"/>
    <property type="evidence" value="ECO:0007669"/>
    <property type="project" value="InterPro"/>
</dbReference>
<comment type="subcellular location">
    <subcellularLocation>
        <location evidence="1">Cytoplasm</location>
    </subcellularLocation>
</comment>
<dbReference type="Gene3D" id="6.10.140.2030">
    <property type="match status" value="1"/>
</dbReference>
<dbReference type="EMBL" id="SPLM01000072">
    <property type="protein sequence ID" value="TMW63658.1"/>
    <property type="molecule type" value="Genomic_DNA"/>
</dbReference>
<dbReference type="InterPro" id="IPR010334">
    <property type="entry name" value="Dcp1"/>
</dbReference>
<dbReference type="InterPro" id="IPR011993">
    <property type="entry name" value="PH-like_dom_sf"/>
</dbReference>
<keyword evidence="7" id="KW-1185">Reference proteome</keyword>
<keyword evidence="4" id="KW-0507">mRNA processing</keyword>
<feature type="region of interest" description="Disordered" evidence="5">
    <location>
        <begin position="142"/>
        <end position="290"/>
    </location>
</feature>
<name>A0A8K1FMH3_PYTOL</name>
<dbReference type="PANTHER" id="PTHR16290:SF0">
    <property type="entry name" value="DECAPPING PROTEIN 1, ISOFORM A"/>
    <property type="match status" value="1"/>
</dbReference>
<evidence type="ECO:0000313" key="7">
    <source>
        <dbReference type="Proteomes" id="UP000794436"/>
    </source>
</evidence>
<dbReference type="SUPFAM" id="SSF50729">
    <property type="entry name" value="PH domain-like"/>
    <property type="match status" value="1"/>
</dbReference>
<feature type="compositionally biased region" description="Low complexity" evidence="5">
    <location>
        <begin position="191"/>
        <end position="209"/>
    </location>
</feature>
<sequence>MALQVDRAQSNAMNLQVLKRQDDAVMEIVDMASHVVVYEFDQSNQSWKRKEVEGCLFVVKRYSSPRFQIFVNNRLSTTNMTIPVNDSLEIDSVDTFLILRSPDASAQGGYAIYGLWFFPEEDRDKIHKLLQRIIQMAKLEPEAPAAIPPKPTKPAKQQGQPKQPKQKQQQQAQPQPQAQQQPPQAQPQPQPQQAQPAPRPQTPQTQQRSRNSRQRNKRSDSEPKNSKAPTAILQRPAKPDTAASSPSNGSTDSFVRNQVSTQEPVVQLHPAPVLAASASTPAASSSGYTPISREEGIAAGNAILGMLTQASSEPSQQPVSAKAHGPLLVPPTSTTTRSRTNSSASGAGQTSISKEQLKQTLIALLDEPQFFEQIYHAYVNRVHTRS</sequence>
<dbReference type="GO" id="GO:0031087">
    <property type="term" value="P:deadenylation-independent decapping of nuclear-transcribed mRNA"/>
    <property type="evidence" value="ECO:0007669"/>
    <property type="project" value="TreeGrafter"/>
</dbReference>
<dbReference type="Pfam" id="PF06058">
    <property type="entry name" value="DCP1"/>
    <property type="match status" value="1"/>
</dbReference>
<dbReference type="CDD" id="cd09804">
    <property type="entry name" value="Dcp1"/>
    <property type="match status" value="1"/>
</dbReference>
<gene>
    <name evidence="6" type="ORF">Poli38472_002599</name>
</gene>
<evidence type="ECO:0000256" key="4">
    <source>
        <dbReference type="ARBA" id="ARBA00022664"/>
    </source>
</evidence>
<proteinExistence type="inferred from homology"/>
<dbReference type="OrthoDB" id="440673at2759"/>
<evidence type="ECO:0000256" key="5">
    <source>
        <dbReference type="SAM" id="MobiDB-lite"/>
    </source>
</evidence>
<comment type="similarity">
    <text evidence="2">Belongs to the DCP1 family.</text>
</comment>
<feature type="compositionally biased region" description="Low complexity" evidence="5">
    <location>
        <begin position="154"/>
        <end position="183"/>
    </location>
</feature>
<evidence type="ECO:0000256" key="3">
    <source>
        <dbReference type="ARBA" id="ARBA00022490"/>
    </source>
</evidence>
<organism evidence="6 7">
    <name type="scientific">Pythium oligandrum</name>
    <name type="common">Mycoparasitic fungus</name>
    <dbReference type="NCBI Taxonomy" id="41045"/>
    <lineage>
        <taxon>Eukaryota</taxon>
        <taxon>Sar</taxon>
        <taxon>Stramenopiles</taxon>
        <taxon>Oomycota</taxon>
        <taxon>Peronosporomycetes</taxon>
        <taxon>Pythiales</taxon>
        <taxon>Pythiaceae</taxon>
        <taxon>Pythium</taxon>
    </lineage>
</organism>
<dbReference type="Gene3D" id="2.30.29.30">
    <property type="entry name" value="Pleckstrin-homology domain (PH domain)/Phosphotyrosine-binding domain (PTB)"/>
    <property type="match status" value="1"/>
</dbReference>
<dbReference type="GO" id="GO:0000932">
    <property type="term" value="C:P-body"/>
    <property type="evidence" value="ECO:0007669"/>
    <property type="project" value="TreeGrafter"/>
</dbReference>
<protein>
    <recommendedName>
        <fullName evidence="8">mRNA-decapping enzyme-like protein</fullName>
    </recommendedName>
</protein>
<accession>A0A8K1FMH3</accession>
<dbReference type="GO" id="GO:0006397">
    <property type="term" value="P:mRNA processing"/>
    <property type="evidence" value="ECO:0007669"/>
    <property type="project" value="UniProtKB-KW"/>
</dbReference>
<feature type="region of interest" description="Disordered" evidence="5">
    <location>
        <begin position="308"/>
        <end position="353"/>
    </location>
</feature>
<dbReference type="GO" id="GO:0000290">
    <property type="term" value="P:deadenylation-dependent decapping of nuclear-transcribed mRNA"/>
    <property type="evidence" value="ECO:0007669"/>
    <property type="project" value="InterPro"/>
</dbReference>
<evidence type="ECO:0000256" key="2">
    <source>
        <dbReference type="ARBA" id="ARBA00008778"/>
    </source>
</evidence>
<dbReference type="Proteomes" id="UP000794436">
    <property type="component" value="Unassembled WGS sequence"/>
</dbReference>
<evidence type="ECO:0000256" key="1">
    <source>
        <dbReference type="ARBA" id="ARBA00004496"/>
    </source>
</evidence>
<comment type="caution">
    <text evidence="6">The sequence shown here is derived from an EMBL/GenBank/DDBJ whole genome shotgun (WGS) entry which is preliminary data.</text>
</comment>
<dbReference type="PANTHER" id="PTHR16290">
    <property type="entry name" value="TRANSCRIPTION FACTOR SMIF DECAPPING ENZYME DCP1"/>
    <property type="match status" value="1"/>
</dbReference>
<feature type="compositionally biased region" description="Low complexity" evidence="5">
    <location>
        <begin position="332"/>
        <end position="348"/>
    </location>
</feature>
<reference evidence="6" key="1">
    <citation type="submission" date="2019-03" db="EMBL/GenBank/DDBJ databases">
        <title>Long read genome sequence of the mycoparasitic Pythium oligandrum ATCC 38472 isolated from sugarbeet rhizosphere.</title>
        <authorList>
            <person name="Gaulin E."/>
        </authorList>
    </citation>
    <scope>NUCLEOTIDE SEQUENCE</scope>
    <source>
        <strain evidence="6">ATCC 38472_TT</strain>
    </source>
</reference>
<keyword evidence="3" id="KW-0963">Cytoplasm</keyword>
<evidence type="ECO:0008006" key="8">
    <source>
        <dbReference type="Google" id="ProtNLM"/>
    </source>
</evidence>